<dbReference type="PANTHER" id="PTHR12773:SF0">
    <property type="entry name" value="MULTIFUNCTIONAL METHYLTRANSFERASE SUBUNIT TRM112-LIKE PROTEIN"/>
    <property type="match status" value="1"/>
</dbReference>
<proteinExistence type="predicted"/>
<accession>A0ABY8ER08</accession>
<dbReference type="Gene3D" id="2.20.25.10">
    <property type="match status" value="1"/>
</dbReference>
<dbReference type="PANTHER" id="PTHR12773">
    <property type="entry name" value="UPF0315 PROTEIN-RELATED"/>
    <property type="match status" value="1"/>
</dbReference>
<gene>
    <name evidence="1" type="ORF">GLX27_001839</name>
</gene>
<evidence type="ECO:0000313" key="2">
    <source>
        <dbReference type="Proteomes" id="UP000818624"/>
    </source>
</evidence>
<dbReference type="Proteomes" id="UP000818624">
    <property type="component" value="Chromosome 2"/>
</dbReference>
<keyword evidence="2" id="KW-1185">Reference proteome</keyword>
<dbReference type="EMBL" id="CP046235">
    <property type="protein sequence ID" value="WFD47190.1"/>
    <property type="molecule type" value="Genomic_DNA"/>
</dbReference>
<name>A0ABY8ER08_MALFU</name>
<sequence>MRLLTHNLLACHAKGCGNSSKNFPLQLRNVQLELIEAEYNETFLKGFLPKLHWPALVGAARQLGQTSLPDQEPDFTQQEPSDELLQALHHILLEVRRSPHSHAAAYR</sequence>
<organism evidence="1 2">
    <name type="scientific">Malassezia furfur</name>
    <name type="common">Pityriasis versicolor infection agent</name>
    <name type="synonym">Pityrosporum furfur</name>
    <dbReference type="NCBI Taxonomy" id="55194"/>
    <lineage>
        <taxon>Eukaryota</taxon>
        <taxon>Fungi</taxon>
        <taxon>Dikarya</taxon>
        <taxon>Basidiomycota</taxon>
        <taxon>Ustilaginomycotina</taxon>
        <taxon>Malasseziomycetes</taxon>
        <taxon>Malasseziales</taxon>
        <taxon>Malasseziaceae</taxon>
        <taxon>Malassezia</taxon>
    </lineage>
</organism>
<reference evidence="1 2" key="1">
    <citation type="journal article" date="2020" name="Elife">
        <title>Loss of centromere function drives karyotype evolution in closely related Malassezia species.</title>
        <authorList>
            <person name="Sankaranarayanan S.R."/>
            <person name="Ianiri G."/>
            <person name="Coelho M.A."/>
            <person name="Reza M.H."/>
            <person name="Thimmappa B.C."/>
            <person name="Ganguly P."/>
            <person name="Vadnala R.N."/>
            <person name="Sun S."/>
            <person name="Siddharthan R."/>
            <person name="Tellgren-Roth C."/>
            <person name="Dawson T.L."/>
            <person name="Heitman J."/>
            <person name="Sanyal K."/>
        </authorList>
    </citation>
    <scope>NUCLEOTIDE SEQUENCE [LARGE SCALE GENOMIC DNA]</scope>
    <source>
        <strain evidence="1">CBS14141</strain>
    </source>
</reference>
<dbReference type="InterPro" id="IPR039127">
    <property type="entry name" value="Trm112"/>
</dbReference>
<protein>
    <submittedName>
        <fullName evidence="1">Uncharacterized protein</fullName>
    </submittedName>
</protein>
<evidence type="ECO:0000313" key="1">
    <source>
        <dbReference type="EMBL" id="WFD47190.1"/>
    </source>
</evidence>